<evidence type="ECO:0000313" key="1">
    <source>
        <dbReference type="EMBL" id="GAL86219.1"/>
    </source>
</evidence>
<dbReference type="eggNOG" id="ENOG5033WIN">
    <property type="taxonomic scope" value="Bacteria"/>
</dbReference>
<protein>
    <submittedName>
        <fullName evidence="1">Uncharacterized protein</fullName>
    </submittedName>
</protein>
<gene>
    <name evidence="1" type="ORF">MYP_3448</name>
</gene>
<dbReference type="EMBL" id="BBLT01000007">
    <property type="protein sequence ID" value="GAL86219.1"/>
    <property type="molecule type" value="Genomic_DNA"/>
</dbReference>
<sequence>MNANQKSDSTLCFVKPNIKITKFYSKDELNKLQKLDLIEVYKSRLAYLIEILPFLSLNPEPGSSFREMSIPETETNISHLEKEMKNKQDFIKSLFETLDDVVPYSEKTNIIWSILYFDDMIKKSMNQNK</sequence>
<evidence type="ECO:0000313" key="2">
    <source>
        <dbReference type="Proteomes" id="UP000030185"/>
    </source>
</evidence>
<dbReference type="AlphaFoldDB" id="A0A098LIA5"/>
<accession>A0A098LIA5</accession>
<comment type="caution">
    <text evidence="1">The sequence shown here is derived from an EMBL/GenBank/DDBJ whole genome shotgun (WGS) entry which is preliminary data.</text>
</comment>
<proteinExistence type="predicted"/>
<organism evidence="1 2">
    <name type="scientific">Sporocytophaga myxococcoides</name>
    <dbReference type="NCBI Taxonomy" id="153721"/>
    <lineage>
        <taxon>Bacteria</taxon>
        <taxon>Pseudomonadati</taxon>
        <taxon>Bacteroidota</taxon>
        <taxon>Cytophagia</taxon>
        <taxon>Cytophagales</taxon>
        <taxon>Cytophagaceae</taxon>
        <taxon>Sporocytophaga</taxon>
    </lineage>
</organism>
<name>A0A098LIA5_9BACT</name>
<dbReference type="Proteomes" id="UP000030185">
    <property type="component" value="Unassembled WGS sequence"/>
</dbReference>
<reference evidence="1 2" key="1">
    <citation type="submission" date="2014-09" db="EMBL/GenBank/DDBJ databases">
        <title>Sporocytophaga myxococcoides PG-01 genome sequencing.</title>
        <authorList>
            <person name="Liu L."/>
            <person name="Gao P.J."/>
            <person name="Chen G.J."/>
            <person name="Wang L.S."/>
        </authorList>
    </citation>
    <scope>NUCLEOTIDE SEQUENCE [LARGE SCALE GENOMIC DNA]</scope>
    <source>
        <strain evidence="1 2">PG-01</strain>
    </source>
</reference>
<keyword evidence="2" id="KW-1185">Reference proteome</keyword>